<evidence type="ECO:0000313" key="2">
    <source>
        <dbReference type="EMBL" id="MCF8715968.1"/>
    </source>
</evidence>
<name>A0ABS9J6A8_9FLAO</name>
<organism evidence="2 3">
    <name type="scientific">Joostella atrarenae</name>
    <dbReference type="NCBI Taxonomy" id="679257"/>
    <lineage>
        <taxon>Bacteria</taxon>
        <taxon>Pseudomonadati</taxon>
        <taxon>Bacteroidota</taxon>
        <taxon>Flavobacteriia</taxon>
        <taxon>Flavobacteriales</taxon>
        <taxon>Flavobacteriaceae</taxon>
        <taxon>Joostella</taxon>
    </lineage>
</organism>
<dbReference type="EMBL" id="JAETXX010000011">
    <property type="protein sequence ID" value="MCF8715968.1"/>
    <property type="molecule type" value="Genomic_DNA"/>
</dbReference>
<keyword evidence="3" id="KW-1185">Reference proteome</keyword>
<gene>
    <name evidence="2" type="ORF">JM658_14115</name>
</gene>
<reference evidence="2 3" key="1">
    <citation type="submission" date="2021-01" db="EMBL/GenBank/DDBJ databases">
        <title>Genome sequencing of Joostella atrarenae M1-2 (= KCTC 23194).</title>
        <authorList>
            <person name="Zakaria M.R."/>
            <person name="Lam M.Q."/>
            <person name="Chong C.S."/>
        </authorList>
    </citation>
    <scope>NUCLEOTIDE SEQUENCE [LARGE SCALE GENOMIC DNA]</scope>
    <source>
        <strain evidence="2 3">M1-2</strain>
    </source>
</reference>
<sequence length="205" mass="23918">MKKAHSLKAFKKSYYIFFVFAMITVGINAQEIENENTTEETEETEDVYNEEEESEEFKKHKLAIFTGYSWIPQGENNETGDRETLFVPSIGFSYEYWFSEKWGIGTYDDVEIIKYKIDREGEEDLERENAFALTVGVVREILPLWTFVLGGGVDIDKNETLPILHLATEYVILEKNNNELSVSLSYNFKEYYDTFSIGFVYGKKF</sequence>
<dbReference type="Proteomes" id="UP000829517">
    <property type="component" value="Unassembled WGS sequence"/>
</dbReference>
<proteinExistence type="predicted"/>
<feature type="coiled-coil region" evidence="1">
    <location>
        <begin position="27"/>
        <end position="54"/>
    </location>
</feature>
<evidence type="ECO:0000313" key="3">
    <source>
        <dbReference type="Proteomes" id="UP000829517"/>
    </source>
</evidence>
<keyword evidence="1" id="KW-0175">Coiled coil</keyword>
<accession>A0ABS9J6A8</accession>
<evidence type="ECO:0008006" key="4">
    <source>
        <dbReference type="Google" id="ProtNLM"/>
    </source>
</evidence>
<dbReference type="RefSeq" id="WP_236959933.1">
    <property type="nucleotide sequence ID" value="NZ_JAETXX010000011.1"/>
</dbReference>
<protein>
    <recommendedName>
        <fullName evidence="4">Outer membrane protein beta-barrel domain-containing protein</fullName>
    </recommendedName>
</protein>
<evidence type="ECO:0000256" key="1">
    <source>
        <dbReference type="SAM" id="Coils"/>
    </source>
</evidence>
<comment type="caution">
    <text evidence="2">The sequence shown here is derived from an EMBL/GenBank/DDBJ whole genome shotgun (WGS) entry which is preliminary data.</text>
</comment>